<keyword evidence="2" id="KW-1003">Cell membrane</keyword>
<dbReference type="SUPFAM" id="SSF50331">
    <property type="entry name" value="MOP-like"/>
    <property type="match status" value="1"/>
</dbReference>
<dbReference type="CDD" id="cd03259">
    <property type="entry name" value="ABC_Carb_Solutes_like"/>
    <property type="match status" value="1"/>
</dbReference>
<dbReference type="PROSITE" id="PS50893">
    <property type="entry name" value="ABC_TRANSPORTER_2"/>
    <property type="match status" value="1"/>
</dbReference>
<evidence type="ECO:0000256" key="5">
    <source>
        <dbReference type="ARBA" id="ARBA00022741"/>
    </source>
</evidence>
<keyword evidence="5" id="KW-0547">Nucleotide-binding</keyword>
<dbReference type="RefSeq" id="WP_153346800.1">
    <property type="nucleotide sequence ID" value="NZ_WIVE01000094.1"/>
</dbReference>
<dbReference type="GO" id="GO:0015697">
    <property type="term" value="P:quaternary ammonium group transport"/>
    <property type="evidence" value="ECO:0007669"/>
    <property type="project" value="UniProtKB-ARBA"/>
</dbReference>
<keyword evidence="6 12" id="KW-0067">ATP-binding</keyword>
<evidence type="ECO:0000256" key="4">
    <source>
        <dbReference type="ARBA" id="ARBA00022519"/>
    </source>
</evidence>
<dbReference type="Pfam" id="PF00005">
    <property type="entry name" value="ABC_tran"/>
    <property type="match status" value="1"/>
</dbReference>
<gene>
    <name evidence="12" type="ORF">GHC57_17840</name>
</gene>
<dbReference type="InterPro" id="IPR012340">
    <property type="entry name" value="NA-bd_OB-fold"/>
</dbReference>
<dbReference type="PANTHER" id="PTHR42781:SF5">
    <property type="entry name" value="PUTRESCINE TRANSPORT ATP-BINDING PROTEIN POTG"/>
    <property type="match status" value="1"/>
</dbReference>
<reference evidence="12 13" key="1">
    <citation type="submission" date="2019-10" db="EMBL/GenBank/DDBJ databases">
        <title>Draft whole-genome sequence of the purple nonsulfur photosynthetic bacterium Roseospira navarrensis DSM 15114.</title>
        <authorList>
            <person name="Kyndt J.A."/>
            <person name="Meyer T.E."/>
        </authorList>
    </citation>
    <scope>NUCLEOTIDE SEQUENCE [LARGE SCALE GENOMIC DNA]</scope>
    <source>
        <strain evidence="12 13">DSM 15114</strain>
    </source>
</reference>
<evidence type="ECO:0000256" key="7">
    <source>
        <dbReference type="ARBA" id="ARBA00022967"/>
    </source>
</evidence>
<evidence type="ECO:0000256" key="2">
    <source>
        <dbReference type="ARBA" id="ARBA00022475"/>
    </source>
</evidence>
<keyword evidence="9" id="KW-0406">Ion transport</keyword>
<dbReference type="InterPro" id="IPR008995">
    <property type="entry name" value="Mo/tungstate-bd_C_term_dom"/>
</dbReference>
<dbReference type="AlphaFoldDB" id="A0A7X1ZH34"/>
<keyword evidence="13" id="KW-1185">Reference proteome</keyword>
<keyword evidence="7" id="KW-1278">Translocase</keyword>
<feature type="domain" description="ABC transporter" evidence="11">
    <location>
        <begin position="11"/>
        <end position="249"/>
    </location>
</feature>
<evidence type="ECO:0000256" key="8">
    <source>
        <dbReference type="ARBA" id="ARBA00023004"/>
    </source>
</evidence>
<dbReference type="SMART" id="SM00382">
    <property type="entry name" value="AAA"/>
    <property type="match status" value="1"/>
</dbReference>
<evidence type="ECO:0000259" key="11">
    <source>
        <dbReference type="PROSITE" id="PS50893"/>
    </source>
</evidence>
<sequence>MTDAATAAPALSFEGVTHGYDDGAPIVRDLSLALAPGEVVCLLGPSGCGKTTTLRLAAGLERPWSGRIALDGVAMVDGDGGPGGLFVPPERRRVGFLFQDFALFPHLTVLDNVLFGLKGRPRKAARARARAVLADVGMADLARAWPHQLSGGQQQRVALARALAPEPALLLLDEPFSGLDTGLRRTVREQTLRVLQDTRVAALMVTHDPEEAMFMADRIALMQAGRVVQIDSPMQMHHRPRSPFAVRFFSEVNEVTGVVRGGGVDTPLGFFDAPDLPEGVSARVLARPEALIPTLSGETAFGARVVSVRPLGHETILLLGLSRPGAPEAEELPLIARVTGQPRCAPGDIVALQIEDSECFVFPDDGG</sequence>
<proteinExistence type="predicted"/>
<keyword evidence="10" id="KW-0472">Membrane</keyword>
<dbReference type="InterPro" id="IPR003439">
    <property type="entry name" value="ABC_transporter-like_ATP-bd"/>
</dbReference>
<comment type="caution">
    <text evidence="12">The sequence shown here is derived from an EMBL/GenBank/DDBJ whole genome shotgun (WGS) entry which is preliminary data.</text>
</comment>
<dbReference type="GO" id="GO:0016020">
    <property type="term" value="C:membrane"/>
    <property type="evidence" value="ECO:0007669"/>
    <property type="project" value="InterPro"/>
</dbReference>
<dbReference type="InterPro" id="IPR003593">
    <property type="entry name" value="AAA+_ATPase"/>
</dbReference>
<dbReference type="PANTHER" id="PTHR42781">
    <property type="entry name" value="SPERMIDINE/PUTRESCINE IMPORT ATP-BINDING PROTEIN POTA"/>
    <property type="match status" value="1"/>
</dbReference>
<organism evidence="12 13">
    <name type="scientific">Roseospira navarrensis</name>
    <dbReference type="NCBI Taxonomy" id="140058"/>
    <lineage>
        <taxon>Bacteria</taxon>
        <taxon>Pseudomonadati</taxon>
        <taxon>Pseudomonadota</taxon>
        <taxon>Alphaproteobacteria</taxon>
        <taxon>Rhodospirillales</taxon>
        <taxon>Rhodospirillaceae</taxon>
        <taxon>Roseospira</taxon>
    </lineage>
</organism>
<dbReference type="Gene3D" id="2.40.50.140">
    <property type="entry name" value="Nucleic acid-binding proteins"/>
    <property type="match status" value="1"/>
</dbReference>
<name>A0A7X1ZH34_9PROT</name>
<dbReference type="InterPro" id="IPR050093">
    <property type="entry name" value="ABC_SmlMolc_Importer"/>
</dbReference>
<evidence type="ECO:0000256" key="6">
    <source>
        <dbReference type="ARBA" id="ARBA00022840"/>
    </source>
</evidence>
<keyword evidence="8" id="KW-0408">Iron</keyword>
<protein>
    <submittedName>
        <fullName evidence="12">ATP-binding cassette domain-containing protein</fullName>
    </submittedName>
</protein>
<evidence type="ECO:0000313" key="13">
    <source>
        <dbReference type="Proteomes" id="UP000434582"/>
    </source>
</evidence>
<dbReference type="PROSITE" id="PS00211">
    <property type="entry name" value="ABC_TRANSPORTER_1"/>
    <property type="match status" value="1"/>
</dbReference>
<dbReference type="SUPFAM" id="SSF52540">
    <property type="entry name" value="P-loop containing nucleoside triphosphate hydrolases"/>
    <property type="match status" value="1"/>
</dbReference>
<evidence type="ECO:0000256" key="3">
    <source>
        <dbReference type="ARBA" id="ARBA00022496"/>
    </source>
</evidence>
<dbReference type="InterPro" id="IPR017871">
    <property type="entry name" value="ABC_transporter-like_CS"/>
</dbReference>
<dbReference type="FunFam" id="3.40.50.300:FF:000425">
    <property type="entry name" value="Probable ABC transporter, ATP-binding subunit"/>
    <property type="match status" value="1"/>
</dbReference>
<keyword evidence="4" id="KW-0997">Cell inner membrane</keyword>
<dbReference type="Gene3D" id="3.40.50.300">
    <property type="entry name" value="P-loop containing nucleotide triphosphate hydrolases"/>
    <property type="match status" value="1"/>
</dbReference>
<keyword evidence="1" id="KW-0813">Transport</keyword>
<dbReference type="GO" id="GO:0016887">
    <property type="term" value="F:ATP hydrolysis activity"/>
    <property type="evidence" value="ECO:0007669"/>
    <property type="project" value="InterPro"/>
</dbReference>
<dbReference type="GO" id="GO:0005524">
    <property type="term" value="F:ATP binding"/>
    <property type="evidence" value="ECO:0007669"/>
    <property type="project" value="UniProtKB-KW"/>
</dbReference>
<dbReference type="Proteomes" id="UP000434582">
    <property type="component" value="Unassembled WGS sequence"/>
</dbReference>
<dbReference type="InterPro" id="IPR015853">
    <property type="entry name" value="ABC_transpr_FbpC"/>
</dbReference>
<dbReference type="EMBL" id="WIVE01000094">
    <property type="protein sequence ID" value="MQX38381.1"/>
    <property type="molecule type" value="Genomic_DNA"/>
</dbReference>
<dbReference type="Gene3D" id="2.40.50.100">
    <property type="match status" value="1"/>
</dbReference>
<evidence type="ECO:0000256" key="1">
    <source>
        <dbReference type="ARBA" id="ARBA00022448"/>
    </source>
</evidence>
<evidence type="ECO:0000256" key="9">
    <source>
        <dbReference type="ARBA" id="ARBA00023065"/>
    </source>
</evidence>
<evidence type="ECO:0000256" key="10">
    <source>
        <dbReference type="ARBA" id="ARBA00023136"/>
    </source>
</evidence>
<dbReference type="OrthoDB" id="9802264at2"/>
<accession>A0A7X1ZH34</accession>
<evidence type="ECO:0000313" key="12">
    <source>
        <dbReference type="EMBL" id="MQX38381.1"/>
    </source>
</evidence>
<dbReference type="GO" id="GO:0015408">
    <property type="term" value="F:ABC-type ferric iron transporter activity"/>
    <property type="evidence" value="ECO:0007669"/>
    <property type="project" value="InterPro"/>
</dbReference>
<keyword evidence="3" id="KW-0410">Iron transport</keyword>
<dbReference type="InterPro" id="IPR027417">
    <property type="entry name" value="P-loop_NTPase"/>
</dbReference>